<feature type="binding site" evidence="4">
    <location>
        <position position="120"/>
    </location>
    <ligand>
        <name>Mg(2+)</name>
        <dbReference type="ChEBI" id="CHEBI:18420"/>
        <label>1</label>
        <note>catalytic</note>
    </ligand>
</feature>
<accession>A0A1F6P9I9</accession>
<dbReference type="SUPFAM" id="SSF56655">
    <property type="entry name" value="Carbohydrate phosphatase"/>
    <property type="match status" value="1"/>
</dbReference>
<dbReference type="Gene3D" id="3.40.190.80">
    <property type="match status" value="1"/>
</dbReference>
<dbReference type="AlphaFoldDB" id="A0A1F6P9I9"/>
<evidence type="ECO:0000256" key="2">
    <source>
        <dbReference type="ARBA" id="ARBA00022801"/>
    </source>
</evidence>
<dbReference type="GO" id="GO:0046872">
    <property type="term" value="F:metal ion binding"/>
    <property type="evidence" value="ECO:0007669"/>
    <property type="project" value="UniProtKB-KW"/>
</dbReference>
<dbReference type="Pfam" id="PF00459">
    <property type="entry name" value="Inositol_P"/>
    <property type="match status" value="1"/>
</dbReference>
<proteinExistence type="predicted"/>
<feature type="binding site" evidence="4">
    <location>
        <position position="118"/>
    </location>
    <ligand>
        <name>Mg(2+)</name>
        <dbReference type="ChEBI" id="CHEBI:18420"/>
        <label>1</label>
        <note>catalytic</note>
    </ligand>
</feature>
<dbReference type="PANTHER" id="PTHR20854:SF4">
    <property type="entry name" value="INOSITOL-1-MONOPHOSPHATASE-RELATED"/>
    <property type="match status" value="1"/>
</dbReference>
<keyword evidence="3 4" id="KW-0460">Magnesium</keyword>
<evidence type="ECO:0000313" key="6">
    <source>
        <dbReference type="Proteomes" id="UP000176634"/>
    </source>
</evidence>
<feature type="binding site" evidence="4">
    <location>
        <position position="257"/>
    </location>
    <ligand>
        <name>Mg(2+)</name>
        <dbReference type="ChEBI" id="CHEBI:18420"/>
        <label>1</label>
        <note>catalytic</note>
    </ligand>
</feature>
<feature type="binding site" evidence="4">
    <location>
        <position position="121"/>
    </location>
    <ligand>
        <name>Mg(2+)</name>
        <dbReference type="ChEBI" id="CHEBI:18420"/>
        <label>1</label>
        <note>catalytic</note>
    </ligand>
</feature>
<dbReference type="InterPro" id="IPR020583">
    <property type="entry name" value="Inositol_monoP_metal-BS"/>
</dbReference>
<organism evidence="5 6">
    <name type="scientific">Candidatus Magasanikbacteria bacterium RIFOXYD1_FULL_40_23</name>
    <dbReference type="NCBI Taxonomy" id="1798705"/>
    <lineage>
        <taxon>Bacteria</taxon>
        <taxon>Candidatus Magasanikiibacteriota</taxon>
    </lineage>
</organism>
<protein>
    <recommendedName>
        <fullName evidence="7">Inositol monophosphatase</fullName>
    </recommendedName>
</protein>
<sequence>MGAHANQENDMDTDFFTCDSQFVMELSAPVRAAVFAVLAAGDVAQWEDRVPRVKAGEGQRSVVTDGDTSAEAVMVRRLFYYAGYNALILSEEDAKGVNILSKDNPVGILEAEVAFVIDPIDGTAPYSGYLGTWCVSVGVLSKGEIIGGAVYAPDLNGGMLVFSERGLGTTLMKYCSLPARTQISKIPFLTASTKVKKARIGRGVDTDLYRLIGELVSAEIAPSVNMTAVCNSGILGLTQVACGQLTAIIQMPQKSWDWAGAFRAVLETGRTVSFFRLLPDPSAQKSDMLVEVDGYDFDAFRYAKQHRLGFVAGEPDMVRRIMEQMPRTGYNRTNPETVAGVWKDK</sequence>
<dbReference type="Proteomes" id="UP000176634">
    <property type="component" value="Unassembled WGS sequence"/>
</dbReference>
<evidence type="ECO:0000256" key="3">
    <source>
        <dbReference type="ARBA" id="ARBA00022842"/>
    </source>
</evidence>
<comment type="cofactor">
    <cofactor evidence="4">
        <name>Mg(2+)</name>
        <dbReference type="ChEBI" id="CHEBI:18420"/>
    </cofactor>
</comment>
<dbReference type="GO" id="GO:0008934">
    <property type="term" value="F:inositol monophosphate 1-phosphatase activity"/>
    <property type="evidence" value="ECO:0007669"/>
    <property type="project" value="TreeGrafter"/>
</dbReference>
<comment type="caution">
    <text evidence="5">The sequence shown here is derived from an EMBL/GenBank/DDBJ whole genome shotgun (WGS) entry which is preliminary data.</text>
</comment>
<keyword evidence="2" id="KW-0378">Hydrolase</keyword>
<dbReference type="PANTHER" id="PTHR20854">
    <property type="entry name" value="INOSITOL MONOPHOSPHATASE"/>
    <property type="match status" value="1"/>
</dbReference>
<evidence type="ECO:0000256" key="1">
    <source>
        <dbReference type="ARBA" id="ARBA00022723"/>
    </source>
</evidence>
<dbReference type="EMBL" id="MFRA01000005">
    <property type="protein sequence ID" value="OGH92847.1"/>
    <property type="molecule type" value="Genomic_DNA"/>
</dbReference>
<evidence type="ECO:0008006" key="7">
    <source>
        <dbReference type="Google" id="ProtNLM"/>
    </source>
</evidence>
<feature type="binding site" evidence="4">
    <location>
        <position position="91"/>
    </location>
    <ligand>
        <name>Mg(2+)</name>
        <dbReference type="ChEBI" id="CHEBI:18420"/>
        <label>1</label>
        <note>catalytic</note>
    </ligand>
</feature>
<dbReference type="Gene3D" id="3.30.540.10">
    <property type="entry name" value="Fructose-1,6-Bisphosphatase, subunit A, domain 1"/>
    <property type="match status" value="1"/>
</dbReference>
<dbReference type="GO" id="GO:0007165">
    <property type="term" value="P:signal transduction"/>
    <property type="evidence" value="ECO:0007669"/>
    <property type="project" value="TreeGrafter"/>
</dbReference>
<name>A0A1F6P9I9_9BACT</name>
<evidence type="ECO:0000313" key="5">
    <source>
        <dbReference type="EMBL" id="OGH92847.1"/>
    </source>
</evidence>
<evidence type="ECO:0000256" key="4">
    <source>
        <dbReference type="PIRSR" id="PIRSR600760-2"/>
    </source>
</evidence>
<gene>
    <name evidence="5" type="ORF">A2563_04240</name>
</gene>
<keyword evidence="1 4" id="KW-0479">Metal-binding</keyword>
<reference evidence="5 6" key="1">
    <citation type="journal article" date="2016" name="Nat. Commun.">
        <title>Thousands of microbial genomes shed light on interconnected biogeochemical processes in an aquifer system.</title>
        <authorList>
            <person name="Anantharaman K."/>
            <person name="Brown C.T."/>
            <person name="Hug L.A."/>
            <person name="Sharon I."/>
            <person name="Castelle C.J."/>
            <person name="Probst A.J."/>
            <person name="Thomas B.C."/>
            <person name="Singh A."/>
            <person name="Wilkins M.J."/>
            <person name="Karaoz U."/>
            <person name="Brodie E.L."/>
            <person name="Williams K.H."/>
            <person name="Hubbard S.S."/>
            <person name="Banfield J.F."/>
        </authorList>
    </citation>
    <scope>NUCLEOTIDE SEQUENCE [LARGE SCALE GENOMIC DNA]</scope>
</reference>
<dbReference type="PROSITE" id="PS00629">
    <property type="entry name" value="IMP_1"/>
    <property type="match status" value="1"/>
</dbReference>
<dbReference type="GO" id="GO:0006020">
    <property type="term" value="P:inositol metabolic process"/>
    <property type="evidence" value="ECO:0007669"/>
    <property type="project" value="TreeGrafter"/>
</dbReference>
<dbReference type="STRING" id="1798705.A2563_04240"/>
<dbReference type="InterPro" id="IPR000760">
    <property type="entry name" value="Inositol_monophosphatase-like"/>
</dbReference>